<accession>A0A1X4G5J1</accession>
<dbReference type="EMBL" id="NBYN01000054">
    <property type="protein sequence ID" value="OSO89712.1"/>
    <property type="molecule type" value="Genomic_DNA"/>
</dbReference>
<reference evidence="2" key="1">
    <citation type="submission" date="2017-04" db="EMBL/GenBank/DDBJ databases">
        <authorList>
            <person name="Abreu V.A."/>
            <person name="Popin R.V."/>
            <person name="Rigonato J."/>
            <person name="Andreote A.P."/>
            <person name="Schaker P.C."/>
            <person name="Hoff-Risseti C."/>
            <person name="Alvarenga D.O."/>
            <person name="Varani A.M."/>
            <person name="Fiore M.F."/>
        </authorList>
    </citation>
    <scope>NUCLEOTIDE SEQUENCE [LARGE SCALE GENOMIC DNA]</scope>
    <source>
        <strain evidence="2">CENA303</strain>
    </source>
</reference>
<organism evidence="1 2">
    <name type="scientific">Cylindrospermopsis raciborskii CENA303</name>
    <dbReference type="NCBI Taxonomy" id="1170769"/>
    <lineage>
        <taxon>Bacteria</taxon>
        <taxon>Bacillati</taxon>
        <taxon>Cyanobacteriota</taxon>
        <taxon>Cyanophyceae</taxon>
        <taxon>Nostocales</taxon>
        <taxon>Aphanizomenonaceae</taxon>
        <taxon>Cylindrospermopsis</taxon>
    </lineage>
</organism>
<dbReference type="Proteomes" id="UP000192997">
    <property type="component" value="Unassembled WGS sequence"/>
</dbReference>
<evidence type="ECO:0000313" key="2">
    <source>
        <dbReference type="Proteomes" id="UP000192997"/>
    </source>
</evidence>
<dbReference type="RefSeq" id="WP_009344636.1">
    <property type="nucleotide sequence ID" value="NZ_NBYN01000054.1"/>
</dbReference>
<gene>
    <name evidence="1" type="ORF">B7O87_11185</name>
</gene>
<evidence type="ECO:0000313" key="1">
    <source>
        <dbReference type="EMBL" id="OSO89712.1"/>
    </source>
</evidence>
<sequence>MRLIKKSEKLLLEQLKNTEVQEESSEPDIIDNLEHLLPEAVLIETDSSYINYIPLRDNPIVYSVGNTGWQVSEIWKEIRLDDFYHS</sequence>
<dbReference type="AlphaFoldDB" id="A0A1X4G5J1"/>
<comment type="caution">
    <text evidence="1">The sequence shown here is derived from an EMBL/GenBank/DDBJ whole genome shotgun (WGS) entry which is preliminary data.</text>
</comment>
<protein>
    <submittedName>
        <fullName evidence="1">Uncharacterized protein</fullName>
    </submittedName>
</protein>
<proteinExistence type="predicted"/>
<name>A0A1X4G5J1_9CYAN</name>